<proteinExistence type="predicted"/>
<reference evidence="2" key="1">
    <citation type="submission" date="2023-05" db="EMBL/GenBank/DDBJ databases">
        <title>Genome and transcriptome analyses reveal genes involved in the formation of fine ridges on petal epidermal cells in Hibiscus trionum.</title>
        <authorList>
            <person name="Koshimizu S."/>
            <person name="Masuda S."/>
            <person name="Ishii T."/>
            <person name="Shirasu K."/>
            <person name="Hoshino A."/>
            <person name="Arita M."/>
        </authorList>
    </citation>
    <scope>NUCLEOTIDE SEQUENCE</scope>
    <source>
        <strain evidence="2">Hamamatsu line</strain>
    </source>
</reference>
<dbReference type="EMBL" id="BSYR01000026">
    <property type="protein sequence ID" value="GMI94950.1"/>
    <property type="molecule type" value="Genomic_DNA"/>
</dbReference>
<dbReference type="AlphaFoldDB" id="A0A9W7IEQ7"/>
<accession>A0A9W7IEQ7</accession>
<protein>
    <recommendedName>
        <fullName evidence="4">FAR1 domain-containing protein</fullName>
    </recommendedName>
</protein>
<dbReference type="Proteomes" id="UP001165190">
    <property type="component" value="Unassembled WGS sequence"/>
</dbReference>
<evidence type="ECO:0000256" key="1">
    <source>
        <dbReference type="SAM" id="MobiDB-lite"/>
    </source>
</evidence>
<comment type="caution">
    <text evidence="2">The sequence shown here is derived from an EMBL/GenBank/DDBJ whole genome shotgun (WGS) entry which is preliminary data.</text>
</comment>
<keyword evidence="3" id="KW-1185">Reference proteome</keyword>
<evidence type="ECO:0008006" key="4">
    <source>
        <dbReference type="Google" id="ProtNLM"/>
    </source>
</evidence>
<name>A0A9W7IEQ7_HIBTR</name>
<evidence type="ECO:0000313" key="2">
    <source>
        <dbReference type="EMBL" id="GMI94950.1"/>
    </source>
</evidence>
<feature type="region of interest" description="Disordered" evidence="1">
    <location>
        <begin position="1"/>
        <end position="25"/>
    </location>
</feature>
<sequence>MIDLNIEYTTQGRKDDNSSTDFSFDSDSDMIRNEIEEDDYLTVYDGNINESCEVVADQPTHITHREPLASPNVWMTIVSYDDVISYYHEFGRQNGFQIKIRG</sequence>
<organism evidence="2 3">
    <name type="scientific">Hibiscus trionum</name>
    <name type="common">Flower of an hour</name>
    <dbReference type="NCBI Taxonomy" id="183268"/>
    <lineage>
        <taxon>Eukaryota</taxon>
        <taxon>Viridiplantae</taxon>
        <taxon>Streptophyta</taxon>
        <taxon>Embryophyta</taxon>
        <taxon>Tracheophyta</taxon>
        <taxon>Spermatophyta</taxon>
        <taxon>Magnoliopsida</taxon>
        <taxon>eudicotyledons</taxon>
        <taxon>Gunneridae</taxon>
        <taxon>Pentapetalae</taxon>
        <taxon>rosids</taxon>
        <taxon>malvids</taxon>
        <taxon>Malvales</taxon>
        <taxon>Malvaceae</taxon>
        <taxon>Malvoideae</taxon>
        <taxon>Hibiscus</taxon>
    </lineage>
</organism>
<evidence type="ECO:0000313" key="3">
    <source>
        <dbReference type="Proteomes" id="UP001165190"/>
    </source>
</evidence>
<gene>
    <name evidence="2" type="ORF">HRI_003164300</name>
</gene>